<comment type="caution">
    <text evidence="1">The sequence shown here is derived from an EMBL/GenBank/DDBJ whole genome shotgun (WGS) entry which is preliminary data.</text>
</comment>
<evidence type="ECO:0000313" key="2">
    <source>
        <dbReference type="Proteomes" id="UP000626554"/>
    </source>
</evidence>
<name>A0ABX2Q520_9BACT</name>
<sequence>MLLLLRRCLIVFGTLALLLPALRVRAQEYYLDLSHQTITLPSRTVHVEQVVDGRPGKPTIGLVYRGLDNRAAAVLFRRGLEPELTDFLRQQLPPRPNDHPIVLCLRQLRVGELLNGTTEKASADLAADVYVRLPDGYHFMRSVGAHTSSRALETTRLHPAHVALLLQQCLEQLTTYSWEKPQLGPALTLPQLPAHSPGISLTAGPGTELPAILREAPRRGVYRTFAQFLTNKPDTLAAFRLDTLPTRRWGGGPGRALWLGTVRFEPKLLADGAGQPAPALREIWGLSDGQRVLVQYEKNFYHLQRQADFFTFVGEKPQDLEYLRARADAQMRAGAVGVAQVRAIDHSGEPMAYALDMRSGQPGAYPNPLRAAPAQTDTAYVYLYRPADGSVAAVPVFLQGQQVGQLLPNEYLEIPWPYYAQLMSLRLGPPITGARQLFVPDATRLSYLKVQTDATTVHWEWVSAGQAEADLDAIDRQRHLPSR</sequence>
<evidence type="ECO:0000313" key="1">
    <source>
        <dbReference type="EMBL" id="NVO86078.1"/>
    </source>
</evidence>
<dbReference type="RefSeq" id="WP_176900796.1">
    <property type="nucleotide sequence ID" value="NZ_JABKAV010000054.1"/>
</dbReference>
<protein>
    <submittedName>
        <fullName evidence="1">Uncharacterized protein</fullName>
    </submittedName>
</protein>
<gene>
    <name evidence="1" type="ORF">HW556_14415</name>
</gene>
<dbReference type="EMBL" id="JABKAV010000054">
    <property type="protein sequence ID" value="NVO86078.1"/>
    <property type="molecule type" value="Genomic_DNA"/>
</dbReference>
<proteinExistence type="predicted"/>
<dbReference type="Proteomes" id="UP000626554">
    <property type="component" value="Unassembled WGS sequence"/>
</dbReference>
<reference evidence="1 2" key="1">
    <citation type="submission" date="2020-05" db="EMBL/GenBank/DDBJ databases">
        <title>Hymenobacter terrestris sp. nov. and Hymenobacter lapidiphilus sp. nov., isolated from regoliths in Antarctica.</title>
        <authorList>
            <person name="Sedlacek I."/>
            <person name="Pantucek R."/>
            <person name="Zeman M."/>
            <person name="Holochova P."/>
            <person name="Kralova S."/>
            <person name="Stankova E."/>
            <person name="Sedo O."/>
            <person name="Micenkova L."/>
            <person name="Svec P."/>
            <person name="Gupta V."/>
            <person name="Sood U."/>
            <person name="Korpole U.S."/>
            <person name="Lal R."/>
        </authorList>
    </citation>
    <scope>NUCLEOTIDE SEQUENCE [LARGE SCALE GENOMIC DNA]</scope>
    <source>
        <strain evidence="1 2">P5252</strain>
    </source>
</reference>
<organism evidence="1 2">
    <name type="scientific">Hymenobacter terrestris</name>
    <dbReference type="NCBI Taxonomy" id="2748310"/>
    <lineage>
        <taxon>Bacteria</taxon>
        <taxon>Pseudomonadati</taxon>
        <taxon>Bacteroidota</taxon>
        <taxon>Cytophagia</taxon>
        <taxon>Cytophagales</taxon>
        <taxon>Hymenobacteraceae</taxon>
        <taxon>Hymenobacter</taxon>
    </lineage>
</organism>
<accession>A0ABX2Q520</accession>
<keyword evidence="2" id="KW-1185">Reference proteome</keyword>